<evidence type="ECO:0000313" key="9">
    <source>
        <dbReference type="EMBL" id="KAJ5390284.1"/>
    </source>
</evidence>
<comment type="subunit">
    <text evidence="2">Homodimer.</text>
</comment>
<dbReference type="OrthoDB" id="937291at2759"/>
<evidence type="ECO:0000259" key="7">
    <source>
        <dbReference type="Pfam" id="PF00534"/>
    </source>
</evidence>
<dbReference type="EMBL" id="JAPZBS010000001">
    <property type="protein sequence ID" value="KAJ5390284.1"/>
    <property type="molecule type" value="Genomic_DNA"/>
</dbReference>
<evidence type="ECO:0000256" key="4">
    <source>
        <dbReference type="ARBA" id="ARBA00022676"/>
    </source>
</evidence>
<evidence type="ECO:0000256" key="6">
    <source>
        <dbReference type="ARBA" id="ARBA00023277"/>
    </source>
</evidence>
<dbReference type="InterPro" id="IPR049438">
    <property type="entry name" value="TreT_GT1"/>
</dbReference>
<dbReference type="Proteomes" id="UP001147782">
    <property type="component" value="Unassembled WGS sequence"/>
</dbReference>
<keyword evidence="6" id="KW-0119">Carbohydrate metabolism</keyword>
<feature type="domain" description="Trehalose synthase N-terminal" evidence="8">
    <location>
        <begin position="267"/>
        <end position="433"/>
    </location>
</feature>
<evidence type="ECO:0000256" key="5">
    <source>
        <dbReference type="ARBA" id="ARBA00022679"/>
    </source>
</evidence>
<dbReference type="PANTHER" id="PTHR47779:SF1">
    <property type="entry name" value="SYNTHASE (CCG-9), PUTATIVE (AFU_ORTHOLOGUE AFUA_3G12100)-RELATED"/>
    <property type="match status" value="1"/>
</dbReference>
<comment type="similarity">
    <text evidence="1">Belongs to the glycosyltransferase group 1 family. Glycosyltransferase 4 subfamily.</text>
</comment>
<accession>A0A9W9VW84</accession>
<evidence type="ECO:0000256" key="1">
    <source>
        <dbReference type="ARBA" id="ARBA00009481"/>
    </source>
</evidence>
<evidence type="ECO:0000313" key="10">
    <source>
        <dbReference type="Proteomes" id="UP001147782"/>
    </source>
</evidence>
<dbReference type="AlphaFoldDB" id="A0A9W9VW84"/>
<comment type="caution">
    <text evidence="9">The sequence shown here is derived from an EMBL/GenBank/DDBJ whole genome shotgun (WGS) entry which is preliminary data.</text>
</comment>
<keyword evidence="3" id="KW-0313">Glucose metabolism</keyword>
<dbReference type="Pfam" id="PF21269">
    <property type="entry name" value="TreT_GT1"/>
    <property type="match status" value="1"/>
</dbReference>
<keyword evidence="10" id="KW-1185">Reference proteome</keyword>
<proteinExistence type="inferred from homology"/>
<dbReference type="Gene3D" id="3.40.50.2000">
    <property type="entry name" value="Glycogen Phosphorylase B"/>
    <property type="match status" value="2"/>
</dbReference>
<dbReference type="InterPro" id="IPR001296">
    <property type="entry name" value="Glyco_trans_1"/>
</dbReference>
<dbReference type="GO" id="GO:0016757">
    <property type="term" value="F:glycosyltransferase activity"/>
    <property type="evidence" value="ECO:0007669"/>
    <property type="project" value="UniProtKB-KW"/>
</dbReference>
<dbReference type="PANTHER" id="PTHR47779">
    <property type="entry name" value="SYNTHASE (CCG-9), PUTATIVE (AFU_ORTHOLOGUE AFUA_3G12100)-RELATED"/>
    <property type="match status" value="1"/>
</dbReference>
<dbReference type="GO" id="GO:0006006">
    <property type="term" value="P:glucose metabolic process"/>
    <property type="evidence" value="ECO:0007669"/>
    <property type="project" value="UniProtKB-KW"/>
</dbReference>
<keyword evidence="4" id="KW-0328">Glycosyltransferase</keyword>
<name>A0A9W9VW84_9EURO</name>
<keyword evidence="5" id="KW-0808">Transferase</keyword>
<gene>
    <name evidence="9" type="ORF">N7496_001352</name>
</gene>
<evidence type="ECO:0000259" key="8">
    <source>
        <dbReference type="Pfam" id="PF21269"/>
    </source>
</evidence>
<dbReference type="RefSeq" id="XP_056561012.1">
    <property type="nucleotide sequence ID" value="XM_056694283.1"/>
</dbReference>
<protein>
    <submittedName>
        <fullName evidence="9">Trehalose phosphorylase</fullName>
    </submittedName>
</protein>
<dbReference type="Pfam" id="PF00534">
    <property type="entry name" value="Glycos_transf_1"/>
    <property type="match status" value="1"/>
</dbReference>
<evidence type="ECO:0000256" key="2">
    <source>
        <dbReference type="ARBA" id="ARBA00011738"/>
    </source>
</evidence>
<dbReference type="GeneID" id="81433460"/>
<sequence length="718" mass="80492">MFLRHGGEITLWKYLGSRVSSVIVISSKSSYYAPFDLATPWSQMLRGSIVARPRPYTSDWRINTIGMPGRGHRITTSFSDQHGSTIAIAIRDATYLLDFIEKKYQPNEHQPCTNEAVEFIISQLKAYGEKHLEKIVGVAMHRHVAASCPDLCSRLWAELDIIPLVLPGLSLLGRFSSRAQVQPRSWESKTIDEQAESMARKCVRLFGPENSPLLQVGYMGLVEVDTDFHVCLTNLDDFKKTVSAHTWEACNFYAADLKKRKVKIAFFSATPQGGGVALMRHALVRFSHSLGTDIKWYVPRPRPGVFRVTKHTHNILQGIASPDERLSTDDRNLLTGWIEENAKRYWTVPGGPLCSPAEGGADLLIVDDPQMPGLIPVAKRLAPERPIIFRSHIQLRSDLVNELGTSQAEAWKSLWENAKLADCFITHPVSEFVPRDVPPEIVGYMPAATDWLDGLNKNMRDWDVAHYGRIFNAACRNAEMPTIQHPDARFDPSKGIFDVLDAYEKFHNRLAREQPKLKSPKLLICGHGSVDDPDGAVIYDQVIDHIEHKIPYVRHLICVIRLRPSDQVLNALLSKATIALQLSTREGFEVKVSEAIHKGVPVIATRAGGIPLQIENHKNGFLVDVGDTDAVARHLFDLWTDEALHRRMSEYALGHVCDEVSTVGNTLSWLYIASKFSKGEPVRPNGQWINNLAFEESGVSVAPDMSRLTREVEIEKMG</sequence>
<evidence type="ECO:0000256" key="3">
    <source>
        <dbReference type="ARBA" id="ARBA00022526"/>
    </source>
</evidence>
<dbReference type="SUPFAM" id="SSF53756">
    <property type="entry name" value="UDP-Glycosyltransferase/glycogen phosphorylase"/>
    <property type="match status" value="1"/>
</dbReference>
<organism evidence="9 10">
    <name type="scientific">Penicillium cataractarum</name>
    <dbReference type="NCBI Taxonomy" id="2100454"/>
    <lineage>
        <taxon>Eukaryota</taxon>
        <taxon>Fungi</taxon>
        <taxon>Dikarya</taxon>
        <taxon>Ascomycota</taxon>
        <taxon>Pezizomycotina</taxon>
        <taxon>Eurotiomycetes</taxon>
        <taxon>Eurotiomycetidae</taxon>
        <taxon>Eurotiales</taxon>
        <taxon>Aspergillaceae</taxon>
        <taxon>Penicillium</taxon>
    </lineage>
</organism>
<reference evidence="9" key="2">
    <citation type="journal article" date="2023" name="IMA Fungus">
        <title>Comparative genomic study of the Penicillium genus elucidates a diverse pangenome and 15 lateral gene transfer events.</title>
        <authorList>
            <person name="Petersen C."/>
            <person name="Sorensen T."/>
            <person name="Nielsen M.R."/>
            <person name="Sondergaard T.E."/>
            <person name="Sorensen J.L."/>
            <person name="Fitzpatrick D.A."/>
            <person name="Frisvad J.C."/>
            <person name="Nielsen K.L."/>
        </authorList>
    </citation>
    <scope>NUCLEOTIDE SEQUENCE</scope>
    <source>
        <strain evidence="9">IBT 29864</strain>
    </source>
</reference>
<dbReference type="InterPro" id="IPR052078">
    <property type="entry name" value="Trehalose_Metab_GTase"/>
</dbReference>
<feature type="domain" description="Glycosyl transferase family 1" evidence="7">
    <location>
        <begin position="488"/>
        <end position="652"/>
    </location>
</feature>
<reference evidence="9" key="1">
    <citation type="submission" date="2022-11" db="EMBL/GenBank/DDBJ databases">
        <authorList>
            <person name="Petersen C."/>
        </authorList>
    </citation>
    <scope>NUCLEOTIDE SEQUENCE</scope>
    <source>
        <strain evidence="9">IBT 29864</strain>
    </source>
</reference>